<keyword evidence="4" id="KW-0813">Transport</keyword>
<feature type="transmembrane region" description="Helical" evidence="13">
    <location>
        <begin position="151"/>
        <end position="175"/>
    </location>
</feature>
<evidence type="ECO:0000256" key="3">
    <source>
        <dbReference type="ARBA" id="ARBA00010747"/>
    </source>
</evidence>
<keyword evidence="11" id="KW-0408">Iron</keyword>
<evidence type="ECO:0000313" key="16">
    <source>
        <dbReference type="Proteomes" id="UP000035760"/>
    </source>
</evidence>
<evidence type="ECO:0000256" key="6">
    <source>
        <dbReference type="ARBA" id="ARBA00022617"/>
    </source>
</evidence>
<reference evidence="15" key="1">
    <citation type="submission" date="2013-07" db="EMBL/GenBank/DDBJ databases">
        <authorList>
            <person name="McIlroy S."/>
        </authorList>
    </citation>
    <scope>NUCLEOTIDE SEQUENCE [LARGE SCALE GENOMIC DNA]</scope>
    <source>
        <strain evidence="15">Run_A_D11</strain>
    </source>
</reference>
<keyword evidence="16" id="KW-1185">Reference proteome</keyword>
<evidence type="ECO:0000256" key="5">
    <source>
        <dbReference type="ARBA" id="ARBA00022475"/>
    </source>
</evidence>
<evidence type="ECO:0000256" key="9">
    <source>
        <dbReference type="ARBA" id="ARBA00022982"/>
    </source>
</evidence>
<keyword evidence="5" id="KW-1003">Cell membrane</keyword>
<evidence type="ECO:0000256" key="12">
    <source>
        <dbReference type="ARBA" id="ARBA00023136"/>
    </source>
</evidence>
<evidence type="ECO:0000256" key="13">
    <source>
        <dbReference type="SAM" id="Phobius"/>
    </source>
</evidence>
<dbReference type="Proteomes" id="UP000035760">
    <property type="component" value="Unassembled WGS sequence"/>
</dbReference>
<organism evidence="15 16">
    <name type="scientific">Candidatus Competibacter denitrificans Run_A_D11</name>
    <dbReference type="NCBI Taxonomy" id="1400863"/>
    <lineage>
        <taxon>Bacteria</taxon>
        <taxon>Pseudomonadati</taxon>
        <taxon>Pseudomonadota</taxon>
        <taxon>Gammaproteobacteria</taxon>
        <taxon>Candidatus Competibacteraceae</taxon>
        <taxon>Candidatus Competibacter</taxon>
    </lineage>
</organism>
<evidence type="ECO:0000256" key="11">
    <source>
        <dbReference type="ARBA" id="ARBA00023004"/>
    </source>
</evidence>
<evidence type="ECO:0000256" key="1">
    <source>
        <dbReference type="ARBA" id="ARBA00001971"/>
    </source>
</evidence>
<sequence>MRRDPNDLDRYTAGERVIHWTVGISFILAGLSGLVLFHPAFWPFTLLFGSSTWTRILHPYFGMLMALAFLLMTVWFWRLNRMSRVDWQWLGRIGEMVNGDDQNMPEQGKYNGGQKLLFWLLLIGTLLLLFSGIALWRAWFHFPVDQVRFAAVVHSAVAAVMIGLIMVHVYASIWVKGTIRAMWYGTVTRAWARQHHRAWYRQITGLGNGQPR</sequence>
<dbReference type="GO" id="GO:0036397">
    <property type="term" value="F:formate dehydrogenase (quinone) activity"/>
    <property type="evidence" value="ECO:0007669"/>
    <property type="project" value="TreeGrafter"/>
</dbReference>
<feature type="transmembrane region" description="Helical" evidence="13">
    <location>
        <begin position="20"/>
        <end position="44"/>
    </location>
</feature>
<keyword evidence="10 13" id="KW-1133">Transmembrane helix</keyword>
<evidence type="ECO:0000256" key="2">
    <source>
        <dbReference type="ARBA" id="ARBA00004651"/>
    </source>
</evidence>
<comment type="caution">
    <text evidence="15">The sequence shown here is derived from an EMBL/GenBank/DDBJ whole genome shotgun (WGS) entry which is preliminary data.</text>
</comment>
<feature type="transmembrane region" description="Helical" evidence="13">
    <location>
        <begin position="56"/>
        <end position="77"/>
    </location>
</feature>
<dbReference type="GO" id="GO:0009061">
    <property type="term" value="P:anaerobic respiration"/>
    <property type="evidence" value="ECO:0007669"/>
    <property type="project" value="TreeGrafter"/>
</dbReference>
<proteinExistence type="inferred from homology"/>
<dbReference type="InterPro" id="IPR006471">
    <property type="entry name" value="Formate_DH_gsu"/>
</dbReference>
<dbReference type="NCBIfam" id="TIGR01583">
    <property type="entry name" value="formate-DH-gamm"/>
    <property type="match status" value="1"/>
</dbReference>
<feature type="domain" description="Cytochrome b561 bacterial/Ni-hydrogenase" evidence="14">
    <location>
        <begin position="10"/>
        <end position="185"/>
    </location>
</feature>
<dbReference type="PANTHER" id="PTHR30074:SF5">
    <property type="entry name" value="FORMATE DEHYDROGENASE, NITRATE-INDUCIBLE, CYTOCHROME B556(FDN) SUBUNIT"/>
    <property type="match status" value="1"/>
</dbReference>
<evidence type="ECO:0000256" key="7">
    <source>
        <dbReference type="ARBA" id="ARBA00022692"/>
    </source>
</evidence>
<dbReference type="GO" id="GO:0008863">
    <property type="term" value="F:formate dehydrogenase (NAD+) activity"/>
    <property type="evidence" value="ECO:0007669"/>
    <property type="project" value="InterPro"/>
</dbReference>
<dbReference type="GO" id="GO:0009326">
    <property type="term" value="C:formate dehydrogenase complex"/>
    <property type="evidence" value="ECO:0007669"/>
    <property type="project" value="InterPro"/>
</dbReference>
<evidence type="ECO:0000256" key="4">
    <source>
        <dbReference type="ARBA" id="ARBA00022448"/>
    </source>
</evidence>
<name>W6MDL8_9GAMM</name>
<dbReference type="OrthoDB" id="9790598at2"/>
<dbReference type="PANTHER" id="PTHR30074">
    <property type="entry name" value="FORMATE DEHYDROGENASE, NITRATE-INDUCIBLE, CYTOCHROME B556 FDN SUBUNIT"/>
    <property type="match status" value="1"/>
</dbReference>
<dbReference type="InterPro" id="IPR016174">
    <property type="entry name" value="Di-haem_cyt_TM"/>
</dbReference>
<comment type="cofactor">
    <cofactor evidence="1">
        <name>heme</name>
        <dbReference type="ChEBI" id="CHEBI:30413"/>
    </cofactor>
</comment>
<dbReference type="AlphaFoldDB" id="W6MDL8"/>
<dbReference type="InterPro" id="IPR051817">
    <property type="entry name" value="FDH_cytochrome_b556_subunit"/>
</dbReference>
<comment type="subcellular location">
    <subcellularLocation>
        <location evidence="2">Cell membrane</location>
        <topology evidence="2">Multi-pass membrane protein</topology>
    </subcellularLocation>
</comment>
<dbReference type="GO" id="GO:0005886">
    <property type="term" value="C:plasma membrane"/>
    <property type="evidence" value="ECO:0007669"/>
    <property type="project" value="UniProtKB-SubCell"/>
</dbReference>
<dbReference type="GO" id="GO:0015944">
    <property type="term" value="P:formate oxidation"/>
    <property type="evidence" value="ECO:0007669"/>
    <property type="project" value="TreeGrafter"/>
</dbReference>
<dbReference type="STRING" id="1400863.BN873_380070"/>
<keyword evidence="8" id="KW-0479">Metal-binding</keyword>
<comment type="similarity">
    <text evidence="3">Belongs to the formate dehydrogenase gamma subunit family.</text>
</comment>
<keyword evidence="6" id="KW-0349">Heme</keyword>
<evidence type="ECO:0000313" key="15">
    <source>
        <dbReference type="EMBL" id="CDI03088.1"/>
    </source>
</evidence>
<feature type="transmembrane region" description="Helical" evidence="13">
    <location>
        <begin position="116"/>
        <end position="139"/>
    </location>
</feature>
<dbReference type="GO" id="GO:0022904">
    <property type="term" value="P:respiratory electron transport chain"/>
    <property type="evidence" value="ECO:0007669"/>
    <property type="project" value="InterPro"/>
</dbReference>
<dbReference type="Gene3D" id="1.20.950.20">
    <property type="entry name" value="Transmembrane di-heme cytochromes, Chain C"/>
    <property type="match status" value="1"/>
</dbReference>
<dbReference type="GO" id="GO:0009055">
    <property type="term" value="F:electron transfer activity"/>
    <property type="evidence" value="ECO:0007669"/>
    <property type="project" value="InterPro"/>
</dbReference>
<reference evidence="15" key="2">
    <citation type="submission" date="2014-03" db="EMBL/GenBank/DDBJ databases">
        <title>Candidatus Competibacter-lineage genomes retrieved from metagenomes reveal functional metabolic diversity.</title>
        <authorList>
            <person name="McIlroy S.J."/>
            <person name="Albertsen M."/>
            <person name="Andresen E.K."/>
            <person name="Saunders A.M."/>
            <person name="Kristiansen R."/>
            <person name="Stokholm-Bjerregaard M."/>
            <person name="Nielsen K.L."/>
            <person name="Nielsen P.H."/>
        </authorList>
    </citation>
    <scope>NUCLEOTIDE SEQUENCE</scope>
    <source>
        <strain evidence="15">Run_A_D11</strain>
    </source>
</reference>
<dbReference type="RefSeq" id="WP_048673613.1">
    <property type="nucleotide sequence ID" value="NZ_CBTJ020000045.1"/>
</dbReference>
<evidence type="ECO:0000259" key="14">
    <source>
        <dbReference type="Pfam" id="PF01292"/>
    </source>
</evidence>
<keyword evidence="12 13" id="KW-0472">Membrane</keyword>
<dbReference type="Pfam" id="PF01292">
    <property type="entry name" value="Ni_hydr_CYTB"/>
    <property type="match status" value="1"/>
</dbReference>
<evidence type="ECO:0000256" key="8">
    <source>
        <dbReference type="ARBA" id="ARBA00022723"/>
    </source>
</evidence>
<dbReference type="GO" id="GO:0046872">
    <property type="term" value="F:metal ion binding"/>
    <property type="evidence" value="ECO:0007669"/>
    <property type="project" value="UniProtKB-KW"/>
</dbReference>
<evidence type="ECO:0000256" key="10">
    <source>
        <dbReference type="ARBA" id="ARBA00022989"/>
    </source>
</evidence>
<protein>
    <submittedName>
        <fullName evidence="15">Formate dehydrogenase, gamma subunit</fullName>
    </submittedName>
</protein>
<keyword evidence="7 13" id="KW-0812">Transmembrane</keyword>
<dbReference type="InterPro" id="IPR011577">
    <property type="entry name" value="Cyt_b561_bac/Ni-Hgenase"/>
</dbReference>
<dbReference type="SUPFAM" id="SSF81342">
    <property type="entry name" value="Transmembrane di-heme cytochromes"/>
    <property type="match status" value="1"/>
</dbReference>
<gene>
    <name evidence="15" type="ORF">BN873_380070</name>
</gene>
<keyword evidence="9" id="KW-0249">Electron transport</keyword>
<accession>W6MDL8</accession>
<dbReference type="EMBL" id="CBTJ020000045">
    <property type="protein sequence ID" value="CDI03088.1"/>
    <property type="molecule type" value="Genomic_DNA"/>
</dbReference>